<dbReference type="EMBL" id="MU866149">
    <property type="protein sequence ID" value="KAK4177999.1"/>
    <property type="molecule type" value="Genomic_DNA"/>
</dbReference>
<sequence>MVETERVVQFLRASKNRVSVFMVTGIKSIRGASVRTESNKGPGWTVELRVGLEKDSSEGQAVVFAFELVQLQLSDSGDIITLSNGSEPLDKLQGRLDDEFGEATFAVLGTTDEQTGDFCQVVAPSPACVDLLTASSARIDASLMRSI</sequence>
<protein>
    <submittedName>
        <fullName evidence="1">Uncharacterized protein</fullName>
    </submittedName>
</protein>
<organism evidence="1 2">
    <name type="scientific">Triangularia setosa</name>
    <dbReference type="NCBI Taxonomy" id="2587417"/>
    <lineage>
        <taxon>Eukaryota</taxon>
        <taxon>Fungi</taxon>
        <taxon>Dikarya</taxon>
        <taxon>Ascomycota</taxon>
        <taxon>Pezizomycotina</taxon>
        <taxon>Sordariomycetes</taxon>
        <taxon>Sordariomycetidae</taxon>
        <taxon>Sordariales</taxon>
        <taxon>Podosporaceae</taxon>
        <taxon>Triangularia</taxon>
    </lineage>
</organism>
<dbReference type="AlphaFoldDB" id="A0AAN7A973"/>
<accession>A0AAN7A973</accession>
<keyword evidence="2" id="KW-1185">Reference proteome</keyword>
<evidence type="ECO:0000313" key="1">
    <source>
        <dbReference type="EMBL" id="KAK4177999.1"/>
    </source>
</evidence>
<reference evidence="1" key="2">
    <citation type="submission" date="2023-05" db="EMBL/GenBank/DDBJ databases">
        <authorList>
            <consortium name="Lawrence Berkeley National Laboratory"/>
            <person name="Steindorff A."/>
            <person name="Hensen N."/>
            <person name="Bonometti L."/>
            <person name="Westerberg I."/>
            <person name="Brannstrom I.O."/>
            <person name="Guillou S."/>
            <person name="Cros-Aarteil S."/>
            <person name="Calhoun S."/>
            <person name="Haridas S."/>
            <person name="Kuo A."/>
            <person name="Mondo S."/>
            <person name="Pangilinan J."/>
            <person name="Riley R."/>
            <person name="Labutti K."/>
            <person name="Andreopoulos B."/>
            <person name="Lipzen A."/>
            <person name="Chen C."/>
            <person name="Yanf M."/>
            <person name="Daum C."/>
            <person name="Ng V."/>
            <person name="Clum A."/>
            <person name="Ohm R."/>
            <person name="Martin F."/>
            <person name="Silar P."/>
            <person name="Natvig D."/>
            <person name="Lalanne C."/>
            <person name="Gautier V."/>
            <person name="Ament-Velasquez S.L."/>
            <person name="Kruys A."/>
            <person name="Hutchinson M.I."/>
            <person name="Powell A.J."/>
            <person name="Barry K."/>
            <person name="Miller A.N."/>
            <person name="Grigoriev I.V."/>
            <person name="Debuchy R."/>
            <person name="Gladieux P."/>
            <person name="Thoren M.H."/>
            <person name="Johannesson H."/>
        </authorList>
    </citation>
    <scope>NUCLEOTIDE SEQUENCE</scope>
    <source>
        <strain evidence="1">CBS 892.96</strain>
    </source>
</reference>
<gene>
    <name evidence="1" type="ORF">QBC36DRAFT_325740</name>
</gene>
<evidence type="ECO:0000313" key="2">
    <source>
        <dbReference type="Proteomes" id="UP001302321"/>
    </source>
</evidence>
<reference evidence="1" key="1">
    <citation type="journal article" date="2023" name="Mol. Phylogenet. Evol.">
        <title>Genome-scale phylogeny and comparative genomics of the fungal order Sordariales.</title>
        <authorList>
            <person name="Hensen N."/>
            <person name="Bonometti L."/>
            <person name="Westerberg I."/>
            <person name="Brannstrom I.O."/>
            <person name="Guillou S."/>
            <person name="Cros-Aarteil S."/>
            <person name="Calhoun S."/>
            <person name="Haridas S."/>
            <person name="Kuo A."/>
            <person name="Mondo S."/>
            <person name="Pangilinan J."/>
            <person name="Riley R."/>
            <person name="LaButti K."/>
            <person name="Andreopoulos B."/>
            <person name="Lipzen A."/>
            <person name="Chen C."/>
            <person name="Yan M."/>
            <person name="Daum C."/>
            <person name="Ng V."/>
            <person name="Clum A."/>
            <person name="Steindorff A."/>
            <person name="Ohm R.A."/>
            <person name="Martin F."/>
            <person name="Silar P."/>
            <person name="Natvig D.O."/>
            <person name="Lalanne C."/>
            <person name="Gautier V."/>
            <person name="Ament-Velasquez S.L."/>
            <person name="Kruys A."/>
            <person name="Hutchinson M.I."/>
            <person name="Powell A.J."/>
            <person name="Barry K."/>
            <person name="Miller A.N."/>
            <person name="Grigoriev I.V."/>
            <person name="Debuchy R."/>
            <person name="Gladieux P."/>
            <person name="Hiltunen Thoren M."/>
            <person name="Johannesson H."/>
        </authorList>
    </citation>
    <scope>NUCLEOTIDE SEQUENCE</scope>
    <source>
        <strain evidence="1">CBS 892.96</strain>
    </source>
</reference>
<dbReference type="Proteomes" id="UP001302321">
    <property type="component" value="Unassembled WGS sequence"/>
</dbReference>
<name>A0AAN7A973_9PEZI</name>
<proteinExistence type="predicted"/>
<comment type="caution">
    <text evidence="1">The sequence shown here is derived from an EMBL/GenBank/DDBJ whole genome shotgun (WGS) entry which is preliminary data.</text>
</comment>